<name>A0A1I5C774_9FIRM</name>
<dbReference type="AlphaFoldDB" id="A0A1I5C774"/>
<reference evidence="1 2" key="1">
    <citation type="submission" date="2016-10" db="EMBL/GenBank/DDBJ databases">
        <authorList>
            <person name="de Groot N.N."/>
        </authorList>
    </citation>
    <scope>NUCLEOTIDE SEQUENCE [LARGE SCALE GENOMIC DNA]</scope>
    <source>
        <strain evidence="1 2">DSM 1283</strain>
    </source>
</reference>
<organism evidence="1 2">
    <name type="scientific">Anaerocolumna aminovalerica</name>
    <dbReference type="NCBI Taxonomy" id="1527"/>
    <lineage>
        <taxon>Bacteria</taxon>
        <taxon>Bacillati</taxon>
        <taxon>Bacillota</taxon>
        <taxon>Clostridia</taxon>
        <taxon>Lachnospirales</taxon>
        <taxon>Lachnospiraceae</taxon>
        <taxon>Anaerocolumna</taxon>
    </lineage>
</organism>
<evidence type="ECO:0000313" key="1">
    <source>
        <dbReference type="EMBL" id="SFN82672.1"/>
    </source>
</evidence>
<protein>
    <submittedName>
        <fullName evidence="1">Uncharacterized protein</fullName>
    </submittedName>
</protein>
<keyword evidence="2" id="KW-1185">Reference proteome</keyword>
<proteinExistence type="predicted"/>
<dbReference type="EMBL" id="FOWD01000002">
    <property type="protein sequence ID" value="SFN82672.1"/>
    <property type="molecule type" value="Genomic_DNA"/>
</dbReference>
<gene>
    <name evidence="1" type="ORF">SAMN04489757_102171</name>
</gene>
<sequence>MSEVLITKLSDLNNVYKEKSIELFIGSKFVIKEILQ</sequence>
<dbReference type="Proteomes" id="UP000198806">
    <property type="component" value="Unassembled WGS sequence"/>
</dbReference>
<accession>A0A1I5C774</accession>
<evidence type="ECO:0000313" key="2">
    <source>
        <dbReference type="Proteomes" id="UP000198806"/>
    </source>
</evidence>